<dbReference type="AlphaFoldDB" id="A0A847R4Z8"/>
<dbReference type="InterPro" id="IPR010998">
    <property type="entry name" value="Integrase_recombinase_N"/>
</dbReference>
<organism evidence="8 9">
    <name type="scientific">Marinomonas profundi</name>
    <dbReference type="NCBI Taxonomy" id="2726122"/>
    <lineage>
        <taxon>Bacteria</taxon>
        <taxon>Pseudomonadati</taxon>
        <taxon>Pseudomonadota</taxon>
        <taxon>Gammaproteobacteria</taxon>
        <taxon>Oceanospirillales</taxon>
        <taxon>Oceanospirillaceae</taxon>
        <taxon>Marinomonas</taxon>
    </lineage>
</organism>
<dbReference type="GO" id="GO:0006310">
    <property type="term" value="P:DNA recombination"/>
    <property type="evidence" value="ECO:0007669"/>
    <property type="project" value="UniProtKB-KW"/>
</dbReference>
<dbReference type="Pfam" id="PF00589">
    <property type="entry name" value="Phage_integrase"/>
    <property type="match status" value="1"/>
</dbReference>
<dbReference type="InterPro" id="IPR011010">
    <property type="entry name" value="DNA_brk_join_enz"/>
</dbReference>
<keyword evidence="2" id="KW-0229">DNA integration</keyword>
<dbReference type="PROSITE" id="PS51898">
    <property type="entry name" value="TYR_RECOMBINASE"/>
    <property type="match status" value="1"/>
</dbReference>
<dbReference type="PANTHER" id="PTHR30629">
    <property type="entry name" value="PROPHAGE INTEGRASE"/>
    <property type="match status" value="1"/>
</dbReference>
<evidence type="ECO:0000256" key="5">
    <source>
        <dbReference type="PROSITE-ProRule" id="PRU01248"/>
    </source>
</evidence>
<evidence type="ECO:0000256" key="2">
    <source>
        <dbReference type="ARBA" id="ARBA00022908"/>
    </source>
</evidence>
<keyword evidence="3 5" id="KW-0238">DNA-binding</keyword>
<comment type="similarity">
    <text evidence="1">Belongs to the 'phage' integrase family.</text>
</comment>
<reference evidence="8 9" key="1">
    <citation type="submission" date="2020-04" db="EMBL/GenBank/DDBJ databases">
        <title>Marinomonas sp. M1K-6 isolated from the deep seawater of the Mariana Trench.</title>
        <authorList>
            <person name="Li Y."/>
        </authorList>
    </citation>
    <scope>NUCLEOTIDE SEQUENCE [LARGE SCALE GENOMIC DNA]</scope>
    <source>
        <strain evidence="8 9">M1K-6</strain>
    </source>
</reference>
<keyword evidence="9" id="KW-1185">Reference proteome</keyword>
<dbReference type="PANTHER" id="PTHR30629:SF2">
    <property type="entry name" value="PROPHAGE INTEGRASE INTS-RELATED"/>
    <property type="match status" value="1"/>
</dbReference>
<dbReference type="Gene3D" id="1.10.150.130">
    <property type="match status" value="1"/>
</dbReference>
<dbReference type="SUPFAM" id="SSF56349">
    <property type="entry name" value="DNA breaking-rejoining enzymes"/>
    <property type="match status" value="1"/>
</dbReference>
<evidence type="ECO:0000256" key="4">
    <source>
        <dbReference type="ARBA" id="ARBA00023172"/>
    </source>
</evidence>
<dbReference type="GO" id="GO:0015074">
    <property type="term" value="P:DNA integration"/>
    <property type="evidence" value="ECO:0007669"/>
    <property type="project" value="UniProtKB-KW"/>
</dbReference>
<dbReference type="GO" id="GO:0003677">
    <property type="term" value="F:DNA binding"/>
    <property type="evidence" value="ECO:0007669"/>
    <property type="project" value="UniProtKB-UniRule"/>
</dbReference>
<dbReference type="CDD" id="cd00801">
    <property type="entry name" value="INT_P4_C"/>
    <property type="match status" value="1"/>
</dbReference>
<dbReference type="EMBL" id="JABAEK010000006">
    <property type="protein sequence ID" value="NLQ17593.1"/>
    <property type="molecule type" value="Genomic_DNA"/>
</dbReference>
<dbReference type="Pfam" id="PF22022">
    <property type="entry name" value="Phage_int_M"/>
    <property type="match status" value="1"/>
</dbReference>
<dbReference type="RefSeq" id="WP_168824577.1">
    <property type="nucleotide sequence ID" value="NZ_CP073013.1"/>
</dbReference>
<evidence type="ECO:0000259" key="7">
    <source>
        <dbReference type="PROSITE" id="PS51900"/>
    </source>
</evidence>
<proteinExistence type="inferred from homology"/>
<feature type="domain" description="Tyr recombinase" evidence="6">
    <location>
        <begin position="201"/>
        <end position="377"/>
    </location>
</feature>
<evidence type="ECO:0000313" key="8">
    <source>
        <dbReference type="EMBL" id="NLQ17593.1"/>
    </source>
</evidence>
<sequence length="388" mass="44844">MLTDLKIKSLKPKSKPYKVLDGDRLYLQVMATGKKFWRMRYKINGKDSFFTIGEYPMVSLYHARRERDKAAEQISLGLDPNIEKKADEMRKKSEDSSTFYAVSEQYYSKKKDGWSDHYAWQYGSVMENDVYPIIGDMPISRITAPYLLKIIESMEKRGAPTMAILARLFMGQVFRYAGARLMVEADPTVFLAGVITRPKVRHAPALEKDQIITLFKNLAVYNGFPATIIAVKLLAHTFMRTKELRCMQWSFIQGDAVVFPEHIMKKREKQIVPLTARSLELIDELRKYTGGHELMFPNVRDSSRSMSNTTINRVIERLGFKGDFSGHGFRSTASTMLNEMGYREDAIERQLSHVERKGQRRAYNHGEYMAERREMMEYWSGFLVGLGV</sequence>
<feature type="domain" description="Core-binding (CB)" evidence="7">
    <location>
        <begin position="97"/>
        <end position="178"/>
    </location>
</feature>
<evidence type="ECO:0000259" key="6">
    <source>
        <dbReference type="PROSITE" id="PS51898"/>
    </source>
</evidence>
<dbReference type="Proteomes" id="UP000586067">
    <property type="component" value="Unassembled WGS sequence"/>
</dbReference>
<dbReference type="InterPro" id="IPR050808">
    <property type="entry name" value="Phage_Integrase"/>
</dbReference>
<evidence type="ECO:0000256" key="1">
    <source>
        <dbReference type="ARBA" id="ARBA00008857"/>
    </source>
</evidence>
<dbReference type="PROSITE" id="PS51900">
    <property type="entry name" value="CB"/>
    <property type="match status" value="1"/>
</dbReference>
<dbReference type="Gene3D" id="1.10.443.10">
    <property type="entry name" value="Intergrase catalytic core"/>
    <property type="match status" value="1"/>
</dbReference>
<evidence type="ECO:0000256" key="3">
    <source>
        <dbReference type="ARBA" id="ARBA00023125"/>
    </source>
</evidence>
<dbReference type="InterPro" id="IPR053876">
    <property type="entry name" value="Phage_int_M"/>
</dbReference>
<dbReference type="InterPro" id="IPR013762">
    <property type="entry name" value="Integrase-like_cat_sf"/>
</dbReference>
<comment type="caution">
    <text evidence="8">The sequence shown here is derived from an EMBL/GenBank/DDBJ whole genome shotgun (WGS) entry which is preliminary data.</text>
</comment>
<dbReference type="Pfam" id="PF13356">
    <property type="entry name" value="Arm-DNA-bind_3"/>
    <property type="match status" value="1"/>
</dbReference>
<protein>
    <submittedName>
        <fullName evidence="8">Integrase arm-type DNA-binding domain-containing protein</fullName>
    </submittedName>
</protein>
<dbReference type="Gene3D" id="3.30.160.390">
    <property type="entry name" value="Integrase, DNA-binding domain"/>
    <property type="match status" value="1"/>
</dbReference>
<dbReference type="InterPro" id="IPR002104">
    <property type="entry name" value="Integrase_catalytic"/>
</dbReference>
<name>A0A847R4Z8_9GAMM</name>
<accession>A0A847R4Z8</accession>
<dbReference type="InterPro" id="IPR025166">
    <property type="entry name" value="Integrase_DNA_bind_dom"/>
</dbReference>
<dbReference type="InterPro" id="IPR044068">
    <property type="entry name" value="CB"/>
</dbReference>
<evidence type="ECO:0000313" key="9">
    <source>
        <dbReference type="Proteomes" id="UP000586067"/>
    </source>
</evidence>
<keyword evidence="4" id="KW-0233">DNA recombination</keyword>
<dbReference type="InterPro" id="IPR038488">
    <property type="entry name" value="Integrase_DNA-bd_sf"/>
</dbReference>
<gene>
    <name evidence="8" type="ORF">HGG82_08120</name>
</gene>